<feature type="repeat" description="WD" evidence="3">
    <location>
        <begin position="819"/>
        <end position="860"/>
    </location>
</feature>
<dbReference type="InterPro" id="IPR011990">
    <property type="entry name" value="TPR-like_helical_dom_sf"/>
</dbReference>
<organism evidence="5 6">
    <name type="scientific">Dactylosporangium vinaceum</name>
    <dbReference type="NCBI Taxonomy" id="53362"/>
    <lineage>
        <taxon>Bacteria</taxon>
        <taxon>Bacillati</taxon>
        <taxon>Actinomycetota</taxon>
        <taxon>Actinomycetes</taxon>
        <taxon>Micromonosporales</taxon>
        <taxon>Micromonosporaceae</taxon>
        <taxon>Dactylosporangium</taxon>
    </lineage>
</organism>
<feature type="repeat" description="WD" evidence="3">
    <location>
        <begin position="618"/>
        <end position="650"/>
    </location>
</feature>
<dbReference type="InterPro" id="IPR001680">
    <property type="entry name" value="WD40_rpt"/>
</dbReference>
<evidence type="ECO:0000259" key="4">
    <source>
        <dbReference type="PROSITE" id="PS50011"/>
    </source>
</evidence>
<dbReference type="PROSITE" id="PS50082">
    <property type="entry name" value="WD_REPEATS_2"/>
    <property type="match status" value="6"/>
</dbReference>
<keyword evidence="5" id="KW-0723">Serine/threonine-protein kinase</keyword>
<accession>A0ABV5MRY6</accession>
<name>A0ABV5MRY6_9ACTN</name>
<proteinExistence type="predicted"/>
<dbReference type="InterPro" id="IPR019775">
    <property type="entry name" value="WD40_repeat_CS"/>
</dbReference>
<comment type="caution">
    <text evidence="5">The sequence shown here is derived from an EMBL/GenBank/DDBJ whole genome shotgun (WGS) entry which is preliminary data.</text>
</comment>
<dbReference type="SUPFAM" id="SSF56112">
    <property type="entry name" value="Protein kinase-like (PK-like)"/>
    <property type="match status" value="1"/>
</dbReference>
<dbReference type="PROSITE" id="PS50294">
    <property type="entry name" value="WD_REPEATS_REGION"/>
    <property type="match status" value="6"/>
</dbReference>
<dbReference type="InterPro" id="IPR000719">
    <property type="entry name" value="Prot_kinase_dom"/>
</dbReference>
<dbReference type="SUPFAM" id="SSF50978">
    <property type="entry name" value="WD40 repeat-like"/>
    <property type="match status" value="2"/>
</dbReference>
<dbReference type="PRINTS" id="PR00320">
    <property type="entry name" value="GPROTEINBRPT"/>
</dbReference>
<evidence type="ECO:0000313" key="5">
    <source>
        <dbReference type="EMBL" id="MFB9451637.1"/>
    </source>
</evidence>
<gene>
    <name evidence="5" type="ORF">ACFFTR_51990</name>
</gene>
<dbReference type="SUPFAM" id="SSF48452">
    <property type="entry name" value="TPR-like"/>
    <property type="match status" value="1"/>
</dbReference>
<evidence type="ECO:0000256" key="3">
    <source>
        <dbReference type="PROSITE-ProRule" id="PRU00221"/>
    </source>
</evidence>
<dbReference type="Proteomes" id="UP001589608">
    <property type="component" value="Unassembled WGS sequence"/>
</dbReference>
<dbReference type="SMART" id="SM00220">
    <property type="entry name" value="S_TKc"/>
    <property type="match status" value="1"/>
</dbReference>
<dbReference type="PANTHER" id="PTHR19848">
    <property type="entry name" value="WD40 REPEAT PROTEIN"/>
    <property type="match status" value="1"/>
</dbReference>
<dbReference type="InterPro" id="IPR015943">
    <property type="entry name" value="WD40/YVTN_repeat-like_dom_sf"/>
</dbReference>
<dbReference type="PROSITE" id="PS00678">
    <property type="entry name" value="WD_REPEATS_1"/>
    <property type="match status" value="4"/>
</dbReference>
<dbReference type="EMBL" id="JBHMCA010000090">
    <property type="protein sequence ID" value="MFB9451637.1"/>
    <property type="molecule type" value="Genomic_DNA"/>
</dbReference>
<dbReference type="RefSeq" id="WP_223104139.1">
    <property type="nucleotide sequence ID" value="NZ_CP061913.1"/>
</dbReference>
<dbReference type="CDD" id="cd00200">
    <property type="entry name" value="WD40"/>
    <property type="match status" value="1"/>
</dbReference>
<dbReference type="InterPro" id="IPR036322">
    <property type="entry name" value="WD40_repeat_dom_sf"/>
</dbReference>
<keyword evidence="1 3" id="KW-0853">WD repeat</keyword>
<feature type="repeat" description="WD" evidence="3">
    <location>
        <begin position="988"/>
        <end position="1029"/>
    </location>
</feature>
<protein>
    <submittedName>
        <fullName evidence="5">WD40 repeat domain-containing serine/threonine protein kinase</fullName>
    </submittedName>
</protein>
<reference evidence="5 6" key="1">
    <citation type="submission" date="2024-09" db="EMBL/GenBank/DDBJ databases">
        <authorList>
            <person name="Sun Q."/>
            <person name="Mori K."/>
        </authorList>
    </citation>
    <scope>NUCLEOTIDE SEQUENCE [LARGE SCALE GENOMIC DNA]</scope>
    <source>
        <strain evidence="5 6">JCM 3307</strain>
    </source>
</reference>
<dbReference type="CDD" id="cd14014">
    <property type="entry name" value="STKc_PknB_like"/>
    <property type="match status" value="1"/>
</dbReference>
<dbReference type="Gene3D" id="3.30.200.20">
    <property type="entry name" value="Phosphorylase Kinase, domain 1"/>
    <property type="match status" value="1"/>
</dbReference>
<dbReference type="Pfam" id="PF00400">
    <property type="entry name" value="WD40"/>
    <property type="match status" value="6"/>
</dbReference>
<feature type="repeat" description="WD" evidence="3">
    <location>
        <begin position="413"/>
        <end position="454"/>
    </location>
</feature>
<dbReference type="PANTHER" id="PTHR19848:SF8">
    <property type="entry name" value="F-BOX AND WD REPEAT DOMAIN CONTAINING 7"/>
    <property type="match status" value="1"/>
</dbReference>
<evidence type="ECO:0000256" key="2">
    <source>
        <dbReference type="ARBA" id="ARBA00022737"/>
    </source>
</evidence>
<keyword evidence="6" id="KW-1185">Reference proteome</keyword>
<dbReference type="Gene3D" id="1.10.510.10">
    <property type="entry name" value="Transferase(Phosphotransferase) domain 1"/>
    <property type="match status" value="1"/>
</dbReference>
<feature type="repeat" description="WD" evidence="3">
    <location>
        <begin position="777"/>
        <end position="818"/>
    </location>
</feature>
<dbReference type="PROSITE" id="PS50011">
    <property type="entry name" value="PROTEIN_KINASE_DOM"/>
    <property type="match status" value="1"/>
</dbReference>
<keyword evidence="5" id="KW-0808">Transferase</keyword>
<sequence length="1073" mass="113779">MFRVGDVLLDTYEVRDVIRSGGMGLVYRVHHRGWGVELAVKTPRPEFAGDALFQAEAENWVALGAHPHTVSCAYVRQLDGRPAAFAEWVGGGSLAEAVRAQRITGLPGVLDAAIQFAWGLAHAHAQGLVHQDVKPANAMLEPDGTLKVTDFGLAAVKFGAALTPAYCSPEQMLAAAGEPVRLTPATDVWSWALSVLEMLAGGPPARAGHIAGEVFAALLAAGLAVPDGLRAVLQESFRLDPDARPELGVAADRLVDVYAEVTGRAYPRRRPSEIELRADGLGNAALSMLDLGHPQRAEELWEQALRAEPHHLHSMYNRGLHRWRAGRITDADLVAELGPVRGAAALLAQVQVERGDGTERFLELPAGQAVSAVACTPDMRLLATGDEVYGGRDAPPAAVRLWDLDTGQSRHVLPAHPRRVTALVADPAGRFVVSGGDDGDVIVWDARSGRPLHRWEGAAAVRSLALDEQGEHLAALSDTGEVLLRSIAEPSRVYCLQHANTTYEHGAVAIGRGHVVLYSARNRRLRVWTRTGELVRSGPVDADALLLSPDASAALLTGDEFAEMMDPVTGERRWRTARGRTPATDTGVLLADGRLLLTPAGDTVQIWDVTRGRCLRTIEGHGGAVRALILARPGTIATGSADRTVRLWRLPVPGDPARWSYARPRPAVELSRDVDVVRAAAAEVAELLHSGQYARAADVLRAARSTPGFERDPALLTLWDTAGRHGRRSGLRGAWPAARLPEGSVLTPDGALAVQPSRARYTLEVLDAADGSAKHTLLGHGDGVVGLWLPEDGRTAVTAAEDRTVRVWDLATGTARHVLEAHREKVSALAVTADGRTAISGDRGGTVVVWDLVKGRKRRVANPHGAWIGDLALSGDGAVALLFQPGGDVCVLDTATGRCLHVLPGKGTRRAATAIGADGRTVVCPSHTGASLWVADVRTRELKHMLLGHDGPVRAVLLSADGRRAVSAADDATVRVWDVATGRGTAVLPGHDGPVTALAAVPGGRFAVSGGADGTLRVWDLDAGECLRVLPAGAVPVRLGVAAGGTVVSATTDRAETAVWRLDWEYSYGREGQ</sequence>
<dbReference type="Pfam" id="PF00069">
    <property type="entry name" value="Pkinase"/>
    <property type="match status" value="1"/>
</dbReference>
<feature type="repeat" description="WD" evidence="3">
    <location>
        <begin position="946"/>
        <end position="987"/>
    </location>
</feature>
<feature type="domain" description="Protein kinase" evidence="4">
    <location>
        <begin position="12"/>
        <end position="259"/>
    </location>
</feature>
<dbReference type="GO" id="GO:0004674">
    <property type="term" value="F:protein serine/threonine kinase activity"/>
    <property type="evidence" value="ECO:0007669"/>
    <property type="project" value="UniProtKB-KW"/>
</dbReference>
<dbReference type="InterPro" id="IPR020472">
    <property type="entry name" value="WD40_PAC1"/>
</dbReference>
<evidence type="ECO:0000313" key="6">
    <source>
        <dbReference type="Proteomes" id="UP001589608"/>
    </source>
</evidence>
<dbReference type="Gene3D" id="2.130.10.10">
    <property type="entry name" value="YVTN repeat-like/Quinoprotein amine dehydrogenase"/>
    <property type="match status" value="4"/>
</dbReference>
<evidence type="ECO:0000256" key="1">
    <source>
        <dbReference type="ARBA" id="ARBA00022574"/>
    </source>
</evidence>
<dbReference type="InterPro" id="IPR011009">
    <property type="entry name" value="Kinase-like_dom_sf"/>
</dbReference>
<keyword evidence="2" id="KW-0677">Repeat</keyword>
<keyword evidence="5" id="KW-0418">Kinase</keyword>
<dbReference type="SMART" id="SM00320">
    <property type="entry name" value="WD40"/>
    <property type="match status" value="8"/>
</dbReference>